<dbReference type="SUPFAM" id="SSF82171">
    <property type="entry name" value="DPP6 N-terminal domain-like"/>
    <property type="match status" value="1"/>
</dbReference>
<evidence type="ECO:0000259" key="4">
    <source>
        <dbReference type="Pfam" id="PF00326"/>
    </source>
</evidence>
<dbReference type="PANTHER" id="PTHR11731">
    <property type="entry name" value="PROTEASE FAMILY S9B,C DIPEPTIDYL-PEPTIDASE IV-RELATED"/>
    <property type="match status" value="1"/>
</dbReference>
<dbReference type="GO" id="GO:0006508">
    <property type="term" value="P:proteolysis"/>
    <property type="evidence" value="ECO:0007669"/>
    <property type="project" value="UniProtKB-KW"/>
</dbReference>
<dbReference type="Proteomes" id="UP000683507">
    <property type="component" value="Chromosome"/>
</dbReference>
<keyword evidence="1" id="KW-0645">Protease</keyword>
<dbReference type="Gene3D" id="3.40.50.1820">
    <property type="entry name" value="alpha/beta hydrolase"/>
    <property type="match status" value="1"/>
</dbReference>
<dbReference type="InterPro" id="IPR002471">
    <property type="entry name" value="Pept_S9_AS"/>
</dbReference>
<dbReference type="SUPFAM" id="SSF53474">
    <property type="entry name" value="alpha/beta-Hydrolases"/>
    <property type="match status" value="1"/>
</dbReference>
<evidence type="ECO:0000256" key="1">
    <source>
        <dbReference type="ARBA" id="ARBA00022670"/>
    </source>
</evidence>
<protein>
    <submittedName>
        <fullName evidence="6">Dipeptidyl aminopeptidase 4</fullName>
        <ecNumber evidence="6">3.4.14.5</ecNumber>
    </submittedName>
</protein>
<dbReference type="GO" id="GO:0004177">
    <property type="term" value="F:aminopeptidase activity"/>
    <property type="evidence" value="ECO:0007669"/>
    <property type="project" value="UniProtKB-KW"/>
</dbReference>
<reference evidence="6" key="1">
    <citation type="submission" date="2021-04" db="EMBL/GenBank/DDBJ databases">
        <authorList>
            <person name="Rodrigo-Torres L."/>
            <person name="Arahal R. D."/>
            <person name="Lucena T."/>
        </authorList>
    </citation>
    <scope>NUCLEOTIDE SEQUENCE</scope>
    <source>
        <strain evidence="6">AS29M-1</strain>
    </source>
</reference>
<dbReference type="PANTHER" id="PTHR11731:SF193">
    <property type="entry name" value="DIPEPTIDYL PEPTIDASE 9"/>
    <property type="match status" value="1"/>
</dbReference>
<evidence type="ECO:0000256" key="2">
    <source>
        <dbReference type="ARBA" id="ARBA00022801"/>
    </source>
</evidence>
<name>A0A916NQX5_9FLAO</name>
<dbReference type="AlphaFoldDB" id="A0A916NQX5"/>
<dbReference type="EC" id="3.4.14.5" evidence="6"/>
<dbReference type="Pfam" id="PF00326">
    <property type="entry name" value="Peptidase_S9"/>
    <property type="match status" value="1"/>
</dbReference>
<keyword evidence="7" id="KW-1185">Reference proteome</keyword>
<proteinExistence type="predicted"/>
<dbReference type="GO" id="GO:0004252">
    <property type="term" value="F:serine-type endopeptidase activity"/>
    <property type="evidence" value="ECO:0007669"/>
    <property type="project" value="InterPro"/>
</dbReference>
<dbReference type="InterPro" id="IPR001375">
    <property type="entry name" value="Peptidase_S9_cat"/>
</dbReference>
<sequence length="769" mass="88411">MLSLTGSILANANCFQKNNGFVIFGNINRSYMKYSLVLIGLFLFGGIVAQEKKKIDNQTIWSTRTFSAANVYGVESMNDGVYFTRLDYTREGTSIEKYSYENYEKVGTIVKSADLTYNNKAISIDDYDFNYDETKILIASDQESIYRHSSKSFYFIYDITTKTLEPLADMSQGKQRLAAFSPDGEKVAFVRNNNIFYRFLNSTEEVQVTFDGTMNEIINGATDWVYEEEFSFHRGFYWSPNSDRIAYYKFDESKVKEFQMKMYGSLYPDHYKFKYPKAGEDNSVVTIHVFQLENNRTEPFELGANTDIYIPRITWSNDQYTLVVQRMNRLQNKLEILTGNFSPERQPNIPVPVEVVYTEKAKTYIDIHDNTELLSDGNTLLWTSEKDGFNHIYLIDLSAGKETQVTKGEWEVTEVYGIDEKKGVIYFQAAKESPTQREVYSINTDGSKLTKLSTQPGTNEAEFSNHFKYFLLYHSDANTPFTVSIHGNHKKSKLKKPLVIEDNKALKKTMETYDLTKKTFFTVKGAAGDDLNAWMIKPSNFEEDQSYPLLMFVYGGPGINTVNDSWSYGNYFWFQSLAQQGYVVVSVDARGTGYRGRDFKHSTYLQLGKYETEDQIAAAKELGNLKYIDKDRIGIFGWSYGGYMSSLCITKGADVFKSAIAVAPVTNWRFYDNIYTERFMRTPQENGKNYDVNSPINHVDKLKGNYLLIHGSADDNVHFQNSMEMVDALIKANKQFDFMAYPNKNHGIYGGNTREHLYNLMTNFLIEKL</sequence>
<dbReference type="GO" id="GO:0008239">
    <property type="term" value="F:dipeptidyl-peptidase activity"/>
    <property type="evidence" value="ECO:0007669"/>
    <property type="project" value="UniProtKB-EC"/>
</dbReference>
<accession>A0A916NQX5</accession>
<dbReference type="KEGG" id="ptan:CRYO30217_01171"/>
<gene>
    <name evidence="6" type="primary">dap4</name>
    <name evidence="6" type="ORF">CRYO30217_01171</name>
</gene>
<dbReference type="Pfam" id="PF00930">
    <property type="entry name" value="DPPIV_N"/>
    <property type="match status" value="1"/>
</dbReference>
<evidence type="ECO:0000259" key="5">
    <source>
        <dbReference type="Pfam" id="PF00930"/>
    </source>
</evidence>
<dbReference type="EMBL" id="OU015584">
    <property type="protein sequence ID" value="CAG5080071.1"/>
    <property type="molecule type" value="Genomic_DNA"/>
</dbReference>
<evidence type="ECO:0000313" key="6">
    <source>
        <dbReference type="EMBL" id="CAG5080071.1"/>
    </source>
</evidence>
<dbReference type="InterPro" id="IPR002469">
    <property type="entry name" value="Peptidase_S9B_N"/>
</dbReference>
<keyword evidence="3" id="KW-0325">Glycoprotein</keyword>
<dbReference type="PROSITE" id="PS00708">
    <property type="entry name" value="PRO_ENDOPEP_SER"/>
    <property type="match status" value="1"/>
</dbReference>
<dbReference type="Gene3D" id="2.140.10.30">
    <property type="entry name" value="Dipeptidylpeptidase IV, N-terminal domain"/>
    <property type="match status" value="1"/>
</dbReference>
<keyword evidence="2 6" id="KW-0378">Hydrolase</keyword>
<keyword evidence="6" id="KW-0031">Aminopeptidase</keyword>
<feature type="domain" description="Peptidase S9 prolyl oligopeptidase catalytic" evidence="4">
    <location>
        <begin position="574"/>
        <end position="768"/>
    </location>
</feature>
<organism evidence="6 7">
    <name type="scientific">Parvicella tangerina</name>
    <dbReference type="NCBI Taxonomy" id="2829795"/>
    <lineage>
        <taxon>Bacteria</taxon>
        <taxon>Pseudomonadati</taxon>
        <taxon>Bacteroidota</taxon>
        <taxon>Flavobacteriia</taxon>
        <taxon>Flavobacteriales</taxon>
        <taxon>Parvicellaceae</taxon>
        <taxon>Parvicella</taxon>
    </lineage>
</organism>
<evidence type="ECO:0000256" key="3">
    <source>
        <dbReference type="ARBA" id="ARBA00023180"/>
    </source>
</evidence>
<dbReference type="InterPro" id="IPR050278">
    <property type="entry name" value="Serine_Prot_S9B/DPPIV"/>
</dbReference>
<dbReference type="InterPro" id="IPR029058">
    <property type="entry name" value="AB_hydrolase_fold"/>
</dbReference>
<evidence type="ECO:0000313" key="7">
    <source>
        <dbReference type="Proteomes" id="UP000683507"/>
    </source>
</evidence>
<feature type="domain" description="Dipeptidylpeptidase IV N-terminal" evidence="5">
    <location>
        <begin position="131"/>
        <end position="480"/>
    </location>
</feature>
<dbReference type="FunFam" id="3.40.50.1820:FF:000003">
    <property type="entry name" value="Dipeptidyl peptidase 4"/>
    <property type="match status" value="1"/>
</dbReference>